<comment type="caution">
    <text evidence="3">The sequence shown here is derived from an EMBL/GenBank/DDBJ whole genome shotgun (WGS) entry which is preliminary data.</text>
</comment>
<dbReference type="Proteomes" id="UP000245956">
    <property type="component" value="Unassembled WGS sequence"/>
</dbReference>
<gene>
    <name evidence="3" type="ORF">PCL_07671</name>
    <name evidence="2" type="ORF">Purlil1_4441</name>
</gene>
<feature type="compositionally biased region" description="Basic and acidic residues" evidence="1">
    <location>
        <begin position="111"/>
        <end position="126"/>
    </location>
</feature>
<keyword evidence="5" id="KW-1185">Reference proteome</keyword>
<dbReference type="EMBL" id="LCWV01000003">
    <property type="protein sequence ID" value="PWI74357.1"/>
    <property type="molecule type" value="Genomic_DNA"/>
</dbReference>
<dbReference type="Proteomes" id="UP001287286">
    <property type="component" value="Unassembled WGS sequence"/>
</dbReference>
<feature type="compositionally biased region" description="Low complexity" evidence="1">
    <location>
        <begin position="86"/>
        <end position="100"/>
    </location>
</feature>
<feature type="region of interest" description="Disordered" evidence="1">
    <location>
        <begin position="54"/>
        <end position="176"/>
    </location>
</feature>
<accession>A0A2U3EIL8</accession>
<evidence type="ECO:0000313" key="2">
    <source>
        <dbReference type="EMBL" id="KAK4091427.1"/>
    </source>
</evidence>
<sequence length="189" mass="21147">MASRKPNLHVVMPDCSQASRDLGILQGGIRSPRSPRFREVFDAPFSEALMNASRTTLATDSSGSYPCPDQHNGLEMETKRHASHGSMRSKNQSQSSSPLQWRQDSWTSSEATRRASVNDRIRDWARKSFTFSRKNSEQSDDGYFGHSQRRSSKSAVVTPTSETSTPYSFASPDRYSRPVVAVAEVDEPR</sequence>
<feature type="compositionally biased region" description="Polar residues" evidence="1">
    <location>
        <begin position="153"/>
        <end position="168"/>
    </location>
</feature>
<evidence type="ECO:0000313" key="4">
    <source>
        <dbReference type="Proteomes" id="UP000245956"/>
    </source>
</evidence>
<organism evidence="3 4">
    <name type="scientific">Purpureocillium lilacinum</name>
    <name type="common">Paecilomyces lilacinus</name>
    <dbReference type="NCBI Taxonomy" id="33203"/>
    <lineage>
        <taxon>Eukaryota</taxon>
        <taxon>Fungi</taxon>
        <taxon>Dikarya</taxon>
        <taxon>Ascomycota</taxon>
        <taxon>Pezizomycotina</taxon>
        <taxon>Sordariomycetes</taxon>
        <taxon>Hypocreomycetidae</taxon>
        <taxon>Hypocreales</taxon>
        <taxon>Ophiocordycipitaceae</taxon>
        <taxon>Purpureocillium</taxon>
    </lineage>
</organism>
<reference evidence="2" key="3">
    <citation type="submission" date="2023-11" db="EMBL/GenBank/DDBJ databases">
        <authorList>
            <person name="Beijen E."/>
            <person name="Ohm R.A."/>
        </authorList>
    </citation>
    <scope>NUCLEOTIDE SEQUENCE</scope>
    <source>
        <strain evidence="2">CBS 150709</strain>
    </source>
</reference>
<dbReference type="EMBL" id="JAWRVI010000012">
    <property type="protein sequence ID" value="KAK4091427.1"/>
    <property type="molecule type" value="Genomic_DNA"/>
</dbReference>
<evidence type="ECO:0000313" key="3">
    <source>
        <dbReference type="EMBL" id="PWI74357.1"/>
    </source>
</evidence>
<evidence type="ECO:0000256" key="1">
    <source>
        <dbReference type="SAM" id="MobiDB-lite"/>
    </source>
</evidence>
<protein>
    <submittedName>
        <fullName evidence="3">Uncharacterized protein</fullName>
    </submittedName>
</protein>
<reference evidence="3 4" key="2">
    <citation type="journal article" date="2016" name="Front. Microbiol.">
        <title>Genome and transcriptome sequences reveal the specific parasitism of the nematophagous Purpureocillium lilacinum 36-1.</title>
        <authorList>
            <person name="Xie J."/>
            <person name="Li S."/>
            <person name="Mo C."/>
            <person name="Xiao X."/>
            <person name="Peng D."/>
            <person name="Wang G."/>
            <person name="Xiao Y."/>
        </authorList>
    </citation>
    <scope>NUCLEOTIDE SEQUENCE [LARGE SCALE GENOMIC DNA]</scope>
    <source>
        <strain evidence="3 4">36-1</strain>
    </source>
</reference>
<name>A0A2U3EIL8_PURLI</name>
<reference evidence="2 5" key="4">
    <citation type="journal article" date="2024" name="Microbiol. Resour. Announc.">
        <title>Genome annotations for the ascomycete fungi Trichoderma harzianum, Trichoderma aggressivum, and Purpureocillium lilacinum.</title>
        <authorList>
            <person name="Beijen E.P.W."/>
            <person name="Ohm R.A."/>
        </authorList>
    </citation>
    <scope>NUCLEOTIDE SEQUENCE [LARGE SCALE GENOMIC DNA]</scope>
    <source>
        <strain evidence="2 5">CBS 150709</strain>
    </source>
</reference>
<dbReference type="AlphaFoldDB" id="A0A2U3EIL8"/>
<feature type="compositionally biased region" description="Polar residues" evidence="1">
    <location>
        <begin position="54"/>
        <end position="64"/>
    </location>
</feature>
<evidence type="ECO:0000313" key="5">
    <source>
        <dbReference type="Proteomes" id="UP001287286"/>
    </source>
</evidence>
<reference evidence="3" key="1">
    <citation type="submission" date="2015-05" db="EMBL/GenBank/DDBJ databases">
        <authorList>
            <person name="Wang D.B."/>
            <person name="Wang M."/>
        </authorList>
    </citation>
    <scope>NUCLEOTIDE SEQUENCE</scope>
    <source>
        <strain evidence="3">36-1</strain>
    </source>
</reference>
<proteinExistence type="predicted"/>